<dbReference type="Proteomes" id="UP000435649">
    <property type="component" value="Unassembled WGS sequence"/>
</dbReference>
<keyword evidence="3 6" id="KW-0812">Transmembrane</keyword>
<dbReference type="NCBIfam" id="TIGR00374">
    <property type="entry name" value="flippase-like domain"/>
    <property type="match status" value="1"/>
</dbReference>
<evidence type="ECO:0000313" key="8">
    <source>
        <dbReference type="Proteomes" id="UP000435649"/>
    </source>
</evidence>
<gene>
    <name evidence="7" type="ORF">FYJ85_02285</name>
</gene>
<keyword evidence="5 6" id="KW-0472">Membrane</keyword>
<sequence>MSSLVKLKKFFWFFLKLAIAGGIVGYLVARNPAEIADGFKAFDYKWLVPAVAIYFAHMLVCSWRWFRLTRMLGVELSPFEALSLTMQGYFFSLVIPGGAIGGDVVKMGVLSKRSAAGSRVEGAFTILMDRIIGMIALFSLALVLLVPSLPLLMKIELPQIALNDTMRELGILALAGLCLAGLGASCVIFFHRWIEKLPLLGALMHWGDKITHGMVTRLTTATDTYAKQWKELTLLTIVSVFFVHLMTVAAFGCLLAGLGVSVPVLTLVAAVTIGNIAGLIPLFPGGIGGRDVVTITILVAGGLAAGDAKTGQLLYTAVVLFFNLFGGLFFLLDPGRRHTEEILKKEMETADE</sequence>
<feature type="transmembrane region" description="Helical" evidence="6">
    <location>
        <begin position="41"/>
        <end position="66"/>
    </location>
</feature>
<proteinExistence type="predicted"/>
<comment type="subcellular location">
    <subcellularLocation>
        <location evidence="1">Cell membrane</location>
        <topology evidence="1">Multi-pass membrane protein</topology>
    </subcellularLocation>
</comment>
<accession>A0A844FYS0</accession>
<feature type="transmembrane region" description="Helical" evidence="6">
    <location>
        <begin position="312"/>
        <end position="332"/>
    </location>
</feature>
<dbReference type="PANTHER" id="PTHR40277">
    <property type="entry name" value="BLL5419 PROTEIN"/>
    <property type="match status" value="1"/>
</dbReference>
<evidence type="ECO:0000256" key="2">
    <source>
        <dbReference type="ARBA" id="ARBA00022475"/>
    </source>
</evidence>
<dbReference type="AlphaFoldDB" id="A0A844FYS0"/>
<dbReference type="RefSeq" id="WP_106055007.1">
    <property type="nucleotide sequence ID" value="NZ_CALXOB010000031.1"/>
</dbReference>
<feature type="transmembrane region" description="Helical" evidence="6">
    <location>
        <begin position="12"/>
        <end position="29"/>
    </location>
</feature>
<evidence type="ECO:0000256" key="4">
    <source>
        <dbReference type="ARBA" id="ARBA00022989"/>
    </source>
</evidence>
<evidence type="ECO:0000256" key="5">
    <source>
        <dbReference type="ARBA" id="ARBA00023136"/>
    </source>
</evidence>
<reference evidence="7 8" key="1">
    <citation type="submission" date="2019-08" db="EMBL/GenBank/DDBJ databases">
        <title>In-depth cultivation of the pig gut microbiome towards novel bacterial diversity and tailored functional studies.</title>
        <authorList>
            <person name="Wylensek D."/>
            <person name="Hitch T.C.A."/>
            <person name="Clavel T."/>
        </authorList>
    </citation>
    <scope>NUCLEOTIDE SEQUENCE [LARGE SCALE GENOMIC DNA]</scope>
    <source>
        <strain evidence="7 8">BBE-744-WT-12</strain>
    </source>
</reference>
<protein>
    <submittedName>
        <fullName evidence="7">Flippase-like domain-containing protein</fullName>
    </submittedName>
</protein>
<evidence type="ECO:0000256" key="6">
    <source>
        <dbReference type="SAM" id="Phobius"/>
    </source>
</evidence>
<dbReference type="InterPro" id="IPR022791">
    <property type="entry name" value="L-PG_synthase/AglD"/>
</dbReference>
<dbReference type="EMBL" id="VUNS01000002">
    <property type="protein sequence ID" value="MST95872.1"/>
    <property type="molecule type" value="Genomic_DNA"/>
</dbReference>
<evidence type="ECO:0000256" key="3">
    <source>
        <dbReference type="ARBA" id="ARBA00022692"/>
    </source>
</evidence>
<keyword evidence="8" id="KW-1185">Reference proteome</keyword>
<feature type="transmembrane region" description="Helical" evidence="6">
    <location>
        <begin position="131"/>
        <end position="149"/>
    </location>
</feature>
<dbReference type="PANTHER" id="PTHR40277:SF1">
    <property type="entry name" value="BLL5419 PROTEIN"/>
    <property type="match status" value="1"/>
</dbReference>
<dbReference type="GO" id="GO:0005886">
    <property type="term" value="C:plasma membrane"/>
    <property type="evidence" value="ECO:0007669"/>
    <property type="project" value="UniProtKB-SubCell"/>
</dbReference>
<comment type="caution">
    <text evidence="7">The sequence shown here is derived from an EMBL/GenBank/DDBJ whole genome shotgun (WGS) entry which is preliminary data.</text>
</comment>
<name>A0A844FYS0_9BACT</name>
<organism evidence="7 8">
    <name type="scientific">Victivallis lenta</name>
    <dbReference type="NCBI Taxonomy" id="2606640"/>
    <lineage>
        <taxon>Bacteria</taxon>
        <taxon>Pseudomonadati</taxon>
        <taxon>Lentisphaerota</taxon>
        <taxon>Lentisphaeria</taxon>
        <taxon>Victivallales</taxon>
        <taxon>Victivallaceae</taxon>
        <taxon>Victivallis</taxon>
    </lineage>
</organism>
<feature type="transmembrane region" description="Helical" evidence="6">
    <location>
        <begin position="290"/>
        <end position="306"/>
    </location>
</feature>
<evidence type="ECO:0000313" key="7">
    <source>
        <dbReference type="EMBL" id="MST95872.1"/>
    </source>
</evidence>
<feature type="transmembrane region" description="Helical" evidence="6">
    <location>
        <begin position="232"/>
        <end position="258"/>
    </location>
</feature>
<dbReference type="Pfam" id="PF03706">
    <property type="entry name" value="LPG_synthase_TM"/>
    <property type="match status" value="1"/>
</dbReference>
<keyword evidence="2" id="KW-1003">Cell membrane</keyword>
<feature type="transmembrane region" description="Helical" evidence="6">
    <location>
        <begin position="264"/>
        <end position="283"/>
    </location>
</feature>
<evidence type="ECO:0000256" key="1">
    <source>
        <dbReference type="ARBA" id="ARBA00004651"/>
    </source>
</evidence>
<feature type="transmembrane region" description="Helical" evidence="6">
    <location>
        <begin position="86"/>
        <end position="110"/>
    </location>
</feature>
<keyword evidence="4 6" id="KW-1133">Transmembrane helix</keyword>
<feature type="transmembrane region" description="Helical" evidence="6">
    <location>
        <begin position="169"/>
        <end position="190"/>
    </location>
</feature>